<keyword evidence="11" id="KW-1185">Reference proteome</keyword>
<dbReference type="PROSITE" id="PS50011">
    <property type="entry name" value="PROTEIN_KINASE_DOM"/>
    <property type="match status" value="1"/>
</dbReference>
<dbReference type="SUPFAM" id="SSF56112">
    <property type="entry name" value="Protein kinase-like (PK-like)"/>
    <property type="match status" value="1"/>
</dbReference>
<gene>
    <name evidence="10" type="ORF">G7K_3001-t1</name>
</gene>
<evidence type="ECO:0000256" key="5">
    <source>
        <dbReference type="ARBA" id="ARBA00022777"/>
    </source>
</evidence>
<evidence type="ECO:0000256" key="3">
    <source>
        <dbReference type="ARBA" id="ARBA00022679"/>
    </source>
</evidence>
<comment type="similarity">
    <text evidence="1">Belongs to the protein kinase superfamily. CAMK Ser/Thr protein kinase family. NIM1 subfamily.</text>
</comment>
<dbReference type="PROSITE" id="PS00107">
    <property type="entry name" value="PROTEIN_KINASE_ATP"/>
    <property type="match status" value="1"/>
</dbReference>
<evidence type="ECO:0000256" key="1">
    <source>
        <dbReference type="ARBA" id="ARBA00010791"/>
    </source>
</evidence>
<reference evidence="10 11" key="1">
    <citation type="journal article" date="2011" name="J. Gen. Appl. Microbiol.">
        <title>Draft genome sequencing of the enigmatic yeast Saitoella complicata.</title>
        <authorList>
            <person name="Nishida H."/>
            <person name="Hamamoto M."/>
            <person name="Sugiyama J."/>
        </authorList>
    </citation>
    <scope>NUCLEOTIDE SEQUENCE [LARGE SCALE GENOMIC DNA]</scope>
    <source>
        <strain evidence="10 11">NRRL Y-17804</strain>
    </source>
</reference>
<dbReference type="STRING" id="698492.A0A0E9NG32"/>
<dbReference type="Pfam" id="PF00069">
    <property type="entry name" value="Pkinase"/>
    <property type="match status" value="1"/>
</dbReference>
<dbReference type="PROSITE" id="PS00108">
    <property type="entry name" value="PROTEIN_KINASE_ST"/>
    <property type="match status" value="1"/>
</dbReference>
<keyword evidence="2" id="KW-0723">Serine/threonine-protein kinase</keyword>
<evidence type="ECO:0000256" key="6">
    <source>
        <dbReference type="ARBA" id="ARBA00022840"/>
    </source>
</evidence>
<comment type="caution">
    <text evidence="10">The sequence shown here is derived from an EMBL/GenBank/DDBJ whole genome shotgun (WGS) entry which is preliminary data.</text>
</comment>
<dbReference type="GO" id="GO:0035556">
    <property type="term" value="P:intracellular signal transduction"/>
    <property type="evidence" value="ECO:0007669"/>
    <property type="project" value="TreeGrafter"/>
</dbReference>
<feature type="region of interest" description="Disordered" evidence="8">
    <location>
        <begin position="49"/>
        <end position="90"/>
    </location>
</feature>
<dbReference type="SMART" id="SM00220">
    <property type="entry name" value="S_TKc"/>
    <property type="match status" value="1"/>
</dbReference>
<dbReference type="PANTHER" id="PTHR24346">
    <property type="entry name" value="MAP/MICROTUBULE AFFINITY-REGULATING KINASE"/>
    <property type="match status" value="1"/>
</dbReference>
<evidence type="ECO:0000256" key="4">
    <source>
        <dbReference type="ARBA" id="ARBA00022741"/>
    </source>
</evidence>
<reference evidence="10 11" key="3">
    <citation type="journal article" date="2015" name="Genome Announc.">
        <title>Draft Genome Sequence of the Archiascomycetous Yeast Saitoella complicata.</title>
        <authorList>
            <person name="Yamauchi K."/>
            <person name="Kondo S."/>
            <person name="Hamamoto M."/>
            <person name="Takahashi Y."/>
            <person name="Ogura Y."/>
            <person name="Hayashi T."/>
            <person name="Nishida H."/>
        </authorList>
    </citation>
    <scope>NUCLEOTIDE SEQUENCE [LARGE SCALE GENOMIC DNA]</scope>
    <source>
        <strain evidence="10 11">NRRL Y-17804</strain>
    </source>
</reference>
<dbReference type="PANTHER" id="PTHR24346:SF82">
    <property type="entry name" value="KP78A-RELATED"/>
    <property type="match status" value="1"/>
</dbReference>
<dbReference type="EMBL" id="BACD03000017">
    <property type="protein sequence ID" value="GAO48832.1"/>
    <property type="molecule type" value="Genomic_DNA"/>
</dbReference>
<feature type="domain" description="Protein kinase" evidence="9">
    <location>
        <begin position="268"/>
        <end position="565"/>
    </location>
</feature>
<protein>
    <recommendedName>
        <fullName evidence="9">Protein kinase domain-containing protein</fullName>
    </recommendedName>
</protein>
<dbReference type="InterPro" id="IPR000719">
    <property type="entry name" value="Prot_kinase_dom"/>
</dbReference>
<evidence type="ECO:0000256" key="8">
    <source>
        <dbReference type="SAM" id="MobiDB-lite"/>
    </source>
</evidence>
<dbReference type="InterPro" id="IPR011009">
    <property type="entry name" value="Kinase-like_dom_sf"/>
</dbReference>
<organism evidence="10 11">
    <name type="scientific">Saitoella complicata (strain BCRC 22490 / CBS 7301 / JCM 7358 / NBRC 10748 / NRRL Y-17804)</name>
    <dbReference type="NCBI Taxonomy" id="698492"/>
    <lineage>
        <taxon>Eukaryota</taxon>
        <taxon>Fungi</taxon>
        <taxon>Dikarya</taxon>
        <taxon>Ascomycota</taxon>
        <taxon>Taphrinomycotina</taxon>
        <taxon>Taphrinomycotina incertae sedis</taxon>
        <taxon>Saitoella</taxon>
    </lineage>
</organism>
<sequence>MSSPLGRSRSPLHQEVDFETADTAAIHANANRMAAALRIQTDIDTIFGNRRRQSSASSSRTASLFDSPGAAVTPTEKMTPLPSPIVGSPSSTPGRNFALFHTDPVVPAGAHDIHRHKSMVDMKPGVLTPDLPDDFPRRKTYIPEVGRSNTLHVPPAIMAARAASGHARTHSDTDQMSPTMPAPRPNPIRTFSNYTPPDVNDYRAQYSAVPRSQPQLNVEMTREMHQSYVERRAVNGDVKEEEQGSEPSPEGYVDAYTIETNYTRKGRWKVLRKLGKGAFSDVVLAARLDQEGNFNPNDRARLAAVKIVPFVAAAGANKERIESSVRRELDILRVMRHPNLIRLLGFDICSRNADIVLNYSPGGDLFELASTRRELLSPKFVRRLFAEMVRAVEYLHSKNFVHRDLKLENVLLNLLPDELADIQWPDTFPRPITTLTDLGLSRAIDPNNPLLTTRCGSEDYAAPELLMGQPYDGRQTDAWALGVILYAIIEGRLPFDAVPGMEQKMRGRPSHRIARVEWRWIRLASKDDQKDYEPEWEGAKDIVEGLLRRRDKRWSMKEIAEHDWVRGGLMVSLE</sequence>
<feature type="region of interest" description="Disordered" evidence="8">
    <location>
        <begin position="167"/>
        <end position="186"/>
    </location>
</feature>
<reference evidence="10 11" key="2">
    <citation type="journal article" date="2014" name="J. Gen. Appl. Microbiol.">
        <title>The early diverging ascomycetous budding yeast Saitoella complicata has three histone deacetylases belonging to the Clr6, Hos2, and Rpd3 lineages.</title>
        <authorList>
            <person name="Nishida H."/>
            <person name="Matsumoto T."/>
            <person name="Kondo S."/>
            <person name="Hamamoto M."/>
            <person name="Yoshikawa H."/>
        </authorList>
    </citation>
    <scope>NUCLEOTIDE SEQUENCE [LARGE SCALE GENOMIC DNA]</scope>
    <source>
        <strain evidence="10 11">NRRL Y-17804</strain>
    </source>
</reference>
<dbReference type="GO" id="GO:0004674">
    <property type="term" value="F:protein serine/threonine kinase activity"/>
    <property type="evidence" value="ECO:0007669"/>
    <property type="project" value="UniProtKB-KW"/>
</dbReference>
<proteinExistence type="inferred from homology"/>
<dbReference type="Proteomes" id="UP000033140">
    <property type="component" value="Unassembled WGS sequence"/>
</dbReference>
<feature type="compositionally biased region" description="Low complexity" evidence="8">
    <location>
        <begin position="54"/>
        <end position="63"/>
    </location>
</feature>
<evidence type="ECO:0000256" key="7">
    <source>
        <dbReference type="PROSITE-ProRule" id="PRU10141"/>
    </source>
</evidence>
<dbReference type="InterPro" id="IPR008271">
    <property type="entry name" value="Ser/Thr_kinase_AS"/>
</dbReference>
<name>A0A0E9NG32_SAICN</name>
<keyword evidence="6 7" id="KW-0067">ATP-binding</keyword>
<feature type="binding site" evidence="7">
    <location>
        <position position="306"/>
    </location>
    <ligand>
        <name>ATP</name>
        <dbReference type="ChEBI" id="CHEBI:30616"/>
    </ligand>
</feature>
<evidence type="ECO:0000313" key="10">
    <source>
        <dbReference type="EMBL" id="GAO48832.1"/>
    </source>
</evidence>
<dbReference type="Gene3D" id="1.10.510.10">
    <property type="entry name" value="Transferase(Phosphotransferase) domain 1"/>
    <property type="match status" value="1"/>
</dbReference>
<dbReference type="AlphaFoldDB" id="A0A0E9NG32"/>
<dbReference type="GO" id="GO:0005524">
    <property type="term" value="F:ATP binding"/>
    <property type="evidence" value="ECO:0007669"/>
    <property type="project" value="UniProtKB-UniRule"/>
</dbReference>
<dbReference type="GO" id="GO:0005737">
    <property type="term" value="C:cytoplasm"/>
    <property type="evidence" value="ECO:0007669"/>
    <property type="project" value="TreeGrafter"/>
</dbReference>
<keyword evidence="4 7" id="KW-0547">Nucleotide-binding</keyword>
<evidence type="ECO:0000256" key="2">
    <source>
        <dbReference type="ARBA" id="ARBA00022527"/>
    </source>
</evidence>
<evidence type="ECO:0000313" key="11">
    <source>
        <dbReference type="Proteomes" id="UP000033140"/>
    </source>
</evidence>
<keyword evidence="3" id="KW-0808">Transferase</keyword>
<dbReference type="InterPro" id="IPR017441">
    <property type="entry name" value="Protein_kinase_ATP_BS"/>
</dbReference>
<evidence type="ECO:0000259" key="9">
    <source>
        <dbReference type="PROSITE" id="PS50011"/>
    </source>
</evidence>
<keyword evidence="5" id="KW-0418">Kinase</keyword>
<accession>A0A0E9NG32</accession>